<dbReference type="OrthoDB" id="582340at2"/>
<dbReference type="InterPro" id="IPR011990">
    <property type="entry name" value="TPR-like_helical_dom_sf"/>
</dbReference>
<gene>
    <name evidence="1" type="ORF">D5018_20985</name>
</gene>
<dbReference type="Proteomes" id="UP000281474">
    <property type="component" value="Unassembled WGS sequence"/>
</dbReference>
<keyword evidence="2" id="KW-1185">Reference proteome</keyword>
<dbReference type="GO" id="GO:0003729">
    <property type="term" value="F:mRNA binding"/>
    <property type="evidence" value="ECO:0007669"/>
    <property type="project" value="TreeGrafter"/>
</dbReference>
<dbReference type="PANTHER" id="PTHR47938:SF35">
    <property type="entry name" value="PENTATRICOPEPTIDE REPEAT-CONTAINING PROTEIN 4, MITOCHONDRIAL-RELATED"/>
    <property type="match status" value="1"/>
</dbReference>
<dbReference type="RefSeq" id="WP_121840922.1">
    <property type="nucleotide sequence ID" value="NZ_ML014907.1"/>
</dbReference>
<accession>A0A3L8PQV8</accession>
<proteinExistence type="predicted"/>
<dbReference type="PANTHER" id="PTHR47938">
    <property type="entry name" value="RESPIRATORY COMPLEX I CHAPERONE (CIA84), PUTATIVE (AFU_ORTHOLOGUE AFUA_2G06020)-RELATED"/>
    <property type="match status" value="1"/>
</dbReference>
<organism evidence="1 2">
    <name type="scientific">Parashewanella curva</name>
    <dbReference type="NCBI Taxonomy" id="2338552"/>
    <lineage>
        <taxon>Bacteria</taxon>
        <taxon>Pseudomonadati</taxon>
        <taxon>Pseudomonadota</taxon>
        <taxon>Gammaproteobacteria</taxon>
        <taxon>Alteromonadales</taxon>
        <taxon>Shewanellaceae</taxon>
        <taxon>Parashewanella</taxon>
    </lineage>
</organism>
<name>A0A3L8PQV8_9GAMM</name>
<dbReference type="EMBL" id="QZEI01000158">
    <property type="protein sequence ID" value="RLV57735.1"/>
    <property type="molecule type" value="Genomic_DNA"/>
</dbReference>
<dbReference type="AlphaFoldDB" id="A0A3L8PQV8"/>
<comment type="caution">
    <text evidence="1">The sequence shown here is derived from an EMBL/GenBank/DDBJ whole genome shotgun (WGS) entry which is preliminary data.</text>
</comment>
<sequence length="587" mass="65526">MLPVPTICNGDYEFLNVASPNNMQRRWPNAKPPIKPDLITAMNFLVACAECGEFEAAKQLLFDVDVQPSRLSQWELTPNIALCSAYLTVCAKTGKFNEAYEFLNVASPNNMQRRWPNAEPPIKPNLITATNFLVACAECGEFEAAKQLLFDVDGKFSWLSQWGLTPDIALCSAYLTVCAKTGKFNEAYEFLNVASPNNMQRRWPNAKPPIKPDLITATNFLVACAECGEFEAAKQLLFGVDGQPSWLSQWELTPNIASCNAYLTVCAKTGKFNEAYEFLNVASPNNMQQRWPNAKPPIKPDLITAMNFLVACAECGEFEAAKPLLFDVDGKSSWLSQWELTPNIASCNAYLTVCAKTGKFNEAYEFLNVASPNNMQRRWPNAEPPIKPNLITATNFLVACAECGEFEAAKQLLFDVDGQPSWLSQWGLTPNIALCNAYLTVCAKDKRLDEALELVDKYIPDWGLKANHVTYSYLAVINLDQFEKILNMGIQAGLYYPSLGLVDGQLDFHVKKIFKLDLTPGAVPLAFAKALFCYHYTKGESKIKRIVTGFNLGQKLRDEFSQFLLSEFNLKSNVHVNNLGVIIIEQH</sequence>
<protein>
    <recommendedName>
        <fullName evidence="3">Tetratricopeptide repeat protein</fullName>
    </recommendedName>
</protein>
<dbReference type="Gene3D" id="1.25.40.10">
    <property type="entry name" value="Tetratricopeptide repeat domain"/>
    <property type="match status" value="4"/>
</dbReference>
<evidence type="ECO:0000313" key="2">
    <source>
        <dbReference type="Proteomes" id="UP000281474"/>
    </source>
</evidence>
<reference evidence="1 2" key="1">
    <citation type="submission" date="2018-09" db="EMBL/GenBank/DDBJ databases">
        <title>Phylogeny of the Shewanellaceae, and recommendation for two new genera, Pseudoshewanella and Parashewanella.</title>
        <authorList>
            <person name="Wang G."/>
        </authorList>
    </citation>
    <scope>NUCLEOTIDE SEQUENCE [LARGE SCALE GENOMIC DNA]</scope>
    <source>
        <strain evidence="1 2">C51</strain>
    </source>
</reference>
<evidence type="ECO:0008006" key="3">
    <source>
        <dbReference type="Google" id="ProtNLM"/>
    </source>
</evidence>
<evidence type="ECO:0000313" key="1">
    <source>
        <dbReference type="EMBL" id="RLV57735.1"/>
    </source>
</evidence>